<evidence type="ECO:0000313" key="2">
    <source>
        <dbReference type="Proteomes" id="UP001597158"/>
    </source>
</evidence>
<comment type="caution">
    <text evidence="1">The sequence shown here is derived from an EMBL/GenBank/DDBJ whole genome shotgun (WGS) entry which is preliminary data.</text>
</comment>
<reference evidence="2" key="1">
    <citation type="journal article" date="2019" name="Int. J. Syst. Evol. Microbiol.">
        <title>The Global Catalogue of Microorganisms (GCM) 10K type strain sequencing project: providing services to taxonomists for standard genome sequencing and annotation.</title>
        <authorList>
            <consortium name="The Broad Institute Genomics Platform"/>
            <consortium name="The Broad Institute Genome Sequencing Center for Infectious Disease"/>
            <person name="Wu L."/>
            <person name="Ma J."/>
        </authorList>
    </citation>
    <scope>NUCLEOTIDE SEQUENCE [LARGE SCALE GENOMIC DNA]</scope>
    <source>
        <strain evidence="2">CCUG 48884</strain>
    </source>
</reference>
<evidence type="ECO:0000313" key="1">
    <source>
        <dbReference type="EMBL" id="MFD1264680.1"/>
    </source>
</evidence>
<dbReference type="Proteomes" id="UP001597158">
    <property type="component" value="Unassembled WGS sequence"/>
</dbReference>
<organism evidence="1 2">
    <name type="scientific">Thauera mechernichensis</name>
    <dbReference type="NCBI Taxonomy" id="82788"/>
    <lineage>
        <taxon>Bacteria</taxon>
        <taxon>Pseudomonadati</taxon>
        <taxon>Pseudomonadota</taxon>
        <taxon>Betaproteobacteria</taxon>
        <taxon>Rhodocyclales</taxon>
        <taxon>Zoogloeaceae</taxon>
        <taxon>Thauera</taxon>
    </lineage>
</organism>
<proteinExistence type="predicted"/>
<gene>
    <name evidence="1" type="ORF">ACFQ4M_13945</name>
</gene>
<sequence>MGVMQAIIDRAAGCMVPRRRVIGYLSRMNIHAHPSMLRLARFGAGPIFDTLSLVLLAGGGKG</sequence>
<name>A0ABW3WHF6_9RHOO</name>
<protein>
    <submittedName>
        <fullName evidence="1">Uncharacterized protein</fullName>
    </submittedName>
</protein>
<keyword evidence="2" id="KW-1185">Reference proteome</keyword>
<dbReference type="RefSeq" id="WP_232431405.1">
    <property type="nucleotide sequence ID" value="NZ_JARQZE010000004.1"/>
</dbReference>
<accession>A0ABW3WHF6</accession>
<dbReference type="EMBL" id="JBHTMC010000026">
    <property type="protein sequence ID" value="MFD1264680.1"/>
    <property type="molecule type" value="Genomic_DNA"/>
</dbReference>